<comment type="caution">
    <text evidence="1">The sequence shown here is derived from an EMBL/GenBank/DDBJ whole genome shotgun (WGS) entry which is preliminary data.</text>
</comment>
<dbReference type="EMBL" id="JBIMZQ010000002">
    <property type="protein sequence ID" value="KAL3674011.1"/>
    <property type="molecule type" value="Genomic_DNA"/>
</dbReference>
<reference evidence="1 2" key="1">
    <citation type="submission" date="2024-09" db="EMBL/GenBank/DDBJ databases">
        <title>Genome sequencing and assembly of Phytophthora oleae, isolate VK10A, causative agent of rot of olive drupes.</title>
        <authorList>
            <person name="Conti Taguali S."/>
            <person name="Riolo M."/>
            <person name="La Spada F."/>
            <person name="Cacciola S.O."/>
            <person name="Dionisio G."/>
        </authorList>
    </citation>
    <scope>NUCLEOTIDE SEQUENCE [LARGE SCALE GENOMIC DNA]</scope>
    <source>
        <strain evidence="1 2">VK10A</strain>
    </source>
</reference>
<proteinExistence type="predicted"/>
<evidence type="ECO:0000313" key="2">
    <source>
        <dbReference type="Proteomes" id="UP001632037"/>
    </source>
</evidence>
<accession>A0ABD3G608</accession>
<protein>
    <recommendedName>
        <fullName evidence="3">PiggyBac transposable element-derived protein domain-containing protein</fullName>
    </recommendedName>
</protein>
<dbReference type="AlphaFoldDB" id="A0ABD3G608"/>
<dbReference type="Proteomes" id="UP001632037">
    <property type="component" value="Unassembled WGS sequence"/>
</dbReference>
<keyword evidence="2" id="KW-1185">Reference proteome</keyword>
<organism evidence="1 2">
    <name type="scientific">Phytophthora oleae</name>
    <dbReference type="NCBI Taxonomy" id="2107226"/>
    <lineage>
        <taxon>Eukaryota</taxon>
        <taxon>Sar</taxon>
        <taxon>Stramenopiles</taxon>
        <taxon>Oomycota</taxon>
        <taxon>Peronosporomycetes</taxon>
        <taxon>Peronosporales</taxon>
        <taxon>Peronosporaceae</taxon>
        <taxon>Phytophthora</taxon>
    </lineage>
</organism>
<evidence type="ECO:0000313" key="1">
    <source>
        <dbReference type="EMBL" id="KAL3674011.1"/>
    </source>
</evidence>
<evidence type="ECO:0008006" key="3">
    <source>
        <dbReference type="Google" id="ProtNLM"/>
    </source>
</evidence>
<gene>
    <name evidence="1" type="ORF">V7S43_001695</name>
</gene>
<sequence length="99" mass="11416">MEQRSHYVGKIQLVGPSQCSSESTIIVMVLEVVAKMNVIVGTWRKKPMIAARLLEMAIIFVAITRRIFDYNMIWKNIFIENSVLALPEPAINRRQLTQR</sequence>
<name>A0ABD3G608_9STRA</name>